<feature type="compositionally biased region" description="Polar residues" evidence="1">
    <location>
        <begin position="91"/>
        <end position="101"/>
    </location>
</feature>
<evidence type="ECO:0000256" key="2">
    <source>
        <dbReference type="SAM" id="Phobius"/>
    </source>
</evidence>
<dbReference type="AlphaFoldDB" id="A0A971M261"/>
<comment type="caution">
    <text evidence="3">The sequence shown here is derived from an EMBL/GenBank/DDBJ whole genome shotgun (WGS) entry which is preliminary data.</text>
</comment>
<keyword evidence="2" id="KW-1133">Transmembrane helix</keyword>
<name>A0A971M261_9BACT</name>
<reference evidence="3" key="2">
    <citation type="submission" date="2020-01" db="EMBL/GenBank/DDBJ databases">
        <authorList>
            <person name="Campanaro S."/>
        </authorList>
    </citation>
    <scope>NUCLEOTIDE SEQUENCE</scope>
    <source>
        <strain evidence="3">AS06rmzACSIP_7</strain>
    </source>
</reference>
<proteinExistence type="predicted"/>
<accession>A0A971M261</accession>
<evidence type="ECO:0000313" key="4">
    <source>
        <dbReference type="Proteomes" id="UP000777265"/>
    </source>
</evidence>
<reference evidence="3" key="1">
    <citation type="journal article" date="2020" name="Biotechnol. Biofuels">
        <title>New insights from the biogas microbiome by comprehensive genome-resolved metagenomics of nearly 1600 species originating from multiple anaerobic digesters.</title>
        <authorList>
            <person name="Campanaro S."/>
            <person name="Treu L."/>
            <person name="Rodriguez-R L.M."/>
            <person name="Kovalovszki A."/>
            <person name="Ziels R.M."/>
            <person name="Maus I."/>
            <person name="Zhu X."/>
            <person name="Kougias P.G."/>
            <person name="Basile A."/>
            <person name="Luo G."/>
            <person name="Schluter A."/>
            <person name="Konstantinidis K.T."/>
            <person name="Angelidaki I."/>
        </authorList>
    </citation>
    <scope>NUCLEOTIDE SEQUENCE</scope>
    <source>
        <strain evidence="3">AS06rmzACSIP_7</strain>
    </source>
</reference>
<organism evidence="3 4">
    <name type="scientific">Syntrophorhabdus aromaticivorans</name>
    <dbReference type="NCBI Taxonomy" id="328301"/>
    <lineage>
        <taxon>Bacteria</taxon>
        <taxon>Pseudomonadati</taxon>
        <taxon>Thermodesulfobacteriota</taxon>
        <taxon>Syntrophorhabdia</taxon>
        <taxon>Syntrophorhabdales</taxon>
        <taxon>Syntrophorhabdaceae</taxon>
        <taxon>Syntrophorhabdus</taxon>
    </lineage>
</organism>
<gene>
    <name evidence="3" type="ORF">GXY80_02165</name>
</gene>
<evidence type="ECO:0000313" key="3">
    <source>
        <dbReference type="EMBL" id="NLW34274.1"/>
    </source>
</evidence>
<protein>
    <submittedName>
        <fullName evidence="3">Uncharacterized protein</fullName>
    </submittedName>
</protein>
<keyword evidence="2" id="KW-0812">Transmembrane</keyword>
<sequence>MASNNIKKITIIKEFLVSKLILFVALACEVISYLMDQGIMQGSERVINGLTMAGIVLVFIYLVMYGLTRKYKQYKEKWYSDSADGDFGENAEQTVESQDNG</sequence>
<evidence type="ECO:0000256" key="1">
    <source>
        <dbReference type="SAM" id="MobiDB-lite"/>
    </source>
</evidence>
<feature type="region of interest" description="Disordered" evidence="1">
    <location>
        <begin position="81"/>
        <end position="101"/>
    </location>
</feature>
<keyword evidence="2" id="KW-0472">Membrane</keyword>
<dbReference type="EMBL" id="JAAYEE010000035">
    <property type="protein sequence ID" value="NLW34274.1"/>
    <property type="molecule type" value="Genomic_DNA"/>
</dbReference>
<feature type="transmembrane region" description="Helical" evidence="2">
    <location>
        <begin position="47"/>
        <end position="67"/>
    </location>
</feature>
<dbReference type="Proteomes" id="UP000777265">
    <property type="component" value="Unassembled WGS sequence"/>
</dbReference>
<feature type="transmembrane region" description="Helical" evidence="2">
    <location>
        <begin position="16"/>
        <end position="35"/>
    </location>
</feature>